<dbReference type="PROSITE" id="PS50089">
    <property type="entry name" value="ZF_RING_2"/>
    <property type="match status" value="2"/>
</dbReference>
<gene>
    <name evidence="3" type="ORF">GOP47_0006406</name>
</gene>
<reference evidence="3" key="1">
    <citation type="submission" date="2021-01" db="EMBL/GenBank/DDBJ databases">
        <title>Adiantum capillus-veneris genome.</title>
        <authorList>
            <person name="Fang Y."/>
            <person name="Liao Q."/>
        </authorList>
    </citation>
    <scope>NUCLEOTIDE SEQUENCE</scope>
    <source>
        <strain evidence="3">H3</strain>
        <tissue evidence="3">Leaf</tissue>
    </source>
</reference>
<dbReference type="GO" id="GO:0043161">
    <property type="term" value="P:proteasome-mediated ubiquitin-dependent protein catabolic process"/>
    <property type="evidence" value="ECO:0007669"/>
    <property type="project" value="TreeGrafter"/>
</dbReference>
<dbReference type="InterPro" id="IPR001841">
    <property type="entry name" value="Znf_RING"/>
</dbReference>
<dbReference type="SMART" id="SM00184">
    <property type="entry name" value="RING"/>
    <property type="match status" value="2"/>
</dbReference>
<evidence type="ECO:0000313" key="3">
    <source>
        <dbReference type="EMBL" id="KAI5078735.1"/>
    </source>
</evidence>
<sequence>MANDNASRDESLPVSSVGLCKEAMESLTCSICLELLYKPVVTACGHMFCFWCGHQGMNAFTASSCPLCRRPFIYFPRVCKLLHFVLMKAVPDEYARRGCEARRHEEEQEMFSPEFELEDSLIPLDSEHGDASTTSMDVDTQVVMENDHDMQSTPQGNSKCQEVEDTSRQGKLTKDDLCCALCNDLLYRPVVLNCGDVFCEPCLKMHNFKSHCPVCNAPHPPGSVLQRVFLLINLIWQWQVTVWI</sequence>
<keyword evidence="1" id="KW-0479">Metal-binding</keyword>
<keyword evidence="1" id="KW-0863">Zinc-finger</keyword>
<dbReference type="AlphaFoldDB" id="A0A9D4V2T9"/>
<evidence type="ECO:0000313" key="4">
    <source>
        <dbReference type="Proteomes" id="UP000886520"/>
    </source>
</evidence>
<evidence type="ECO:0000256" key="1">
    <source>
        <dbReference type="PROSITE-ProRule" id="PRU00175"/>
    </source>
</evidence>
<dbReference type="Proteomes" id="UP000886520">
    <property type="component" value="Chromosome 6"/>
</dbReference>
<dbReference type="PANTHER" id="PTHR15898">
    <property type="entry name" value="BIFUNCTIONAL APOPTOSIS REGULATOR"/>
    <property type="match status" value="1"/>
</dbReference>
<accession>A0A9D4V2T9</accession>
<dbReference type="FunFam" id="3.30.40.10:FF:000489">
    <property type="entry name" value="E3 ubiquitin-protein ligase PRT1"/>
    <property type="match status" value="1"/>
</dbReference>
<proteinExistence type="predicted"/>
<evidence type="ECO:0000259" key="2">
    <source>
        <dbReference type="PROSITE" id="PS50089"/>
    </source>
</evidence>
<comment type="caution">
    <text evidence="3">The sequence shown here is derived from an EMBL/GenBank/DDBJ whole genome shotgun (WGS) entry which is preliminary data.</text>
</comment>
<dbReference type="Pfam" id="PF13923">
    <property type="entry name" value="zf-C3HC4_2"/>
    <property type="match status" value="1"/>
</dbReference>
<keyword evidence="4" id="KW-1185">Reference proteome</keyword>
<dbReference type="GO" id="GO:0008270">
    <property type="term" value="F:zinc ion binding"/>
    <property type="evidence" value="ECO:0007669"/>
    <property type="project" value="UniProtKB-KW"/>
</dbReference>
<dbReference type="GO" id="GO:0061630">
    <property type="term" value="F:ubiquitin protein ligase activity"/>
    <property type="evidence" value="ECO:0007669"/>
    <property type="project" value="TreeGrafter"/>
</dbReference>
<dbReference type="Gene3D" id="3.30.40.10">
    <property type="entry name" value="Zinc/RING finger domain, C3HC4 (zinc finger)"/>
    <property type="match status" value="2"/>
</dbReference>
<name>A0A9D4V2T9_ADICA</name>
<feature type="domain" description="RING-type" evidence="2">
    <location>
        <begin position="29"/>
        <end position="69"/>
    </location>
</feature>
<dbReference type="EMBL" id="JABFUD020000006">
    <property type="protein sequence ID" value="KAI5078735.1"/>
    <property type="molecule type" value="Genomic_DNA"/>
</dbReference>
<organism evidence="3 4">
    <name type="scientific">Adiantum capillus-veneris</name>
    <name type="common">Maidenhair fern</name>
    <dbReference type="NCBI Taxonomy" id="13818"/>
    <lineage>
        <taxon>Eukaryota</taxon>
        <taxon>Viridiplantae</taxon>
        <taxon>Streptophyta</taxon>
        <taxon>Embryophyta</taxon>
        <taxon>Tracheophyta</taxon>
        <taxon>Polypodiopsida</taxon>
        <taxon>Polypodiidae</taxon>
        <taxon>Polypodiales</taxon>
        <taxon>Pteridineae</taxon>
        <taxon>Pteridaceae</taxon>
        <taxon>Vittarioideae</taxon>
        <taxon>Adiantum</taxon>
    </lineage>
</organism>
<keyword evidence="1" id="KW-0862">Zinc</keyword>
<dbReference type="OrthoDB" id="6270329at2759"/>
<dbReference type="InterPro" id="IPR013083">
    <property type="entry name" value="Znf_RING/FYVE/PHD"/>
</dbReference>
<dbReference type="SUPFAM" id="SSF57850">
    <property type="entry name" value="RING/U-box"/>
    <property type="match status" value="2"/>
</dbReference>
<dbReference type="PANTHER" id="PTHR15898:SF13">
    <property type="entry name" value="BIFUNCTIONAL APOPTOSIS REGULATOR"/>
    <property type="match status" value="1"/>
</dbReference>
<protein>
    <recommendedName>
        <fullName evidence="2">RING-type domain-containing protein</fullName>
    </recommendedName>
</protein>
<feature type="domain" description="RING-type" evidence="2">
    <location>
        <begin position="179"/>
        <end position="216"/>
    </location>
</feature>